<feature type="compositionally biased region" description="Pro residues" evidence="1">
    <location>
        <begin position="284"/>
        <end position="326"/>
    </location>
</feature>
<dbReference type="EMBL" id="BAABHF010000050">
    <property type="protein sequence ID" value="GAA4514998.1"/>
    <property type="molecule type" value="Genomic_DNA"/>
</dbReference>
<accession>A0ABP8R0L5</accession>
<sequence>MCVSAAPARFTDTILYHGRVRHPEHGLVHVLGYQNVAANYATGPNAMLLHLPGVGMTQDNFVDTSGARQVLRRMADAIMPRSPGYGMPAPGGAPAGAAPPPVQVFEHDIYTVVLATNASLIPDALRLVPEHRRIPVNRPLFDFYAQNYPEHAIALCCFDNRDATRSDPLLLWYVPRHPDRREMPAVDCHTGDVPRIGTSAPADHCVILGTDEPVSVEPGSWSWHSAPMFWSDSDRSGPVGPFLPDAIVGRTYTGSLPNGDFMIPHADLLAGRLSAMSRVGPDGEPLPSPLPSTPLPPPPVPPPPVPPPPVSRPPVPPPPLPPPYMPYRPRRRRWWPFGR</sequence>
<keyword evidence="3" id="KW-1185">Reference proteome</keyword>
<evidence type="ECO:0000313" key="3">
    <source>
        <dbReference type="Proteomes" id="UP001500503"/>
    </source>
</evidence>
<protein>
    <submittedName>
        <fullName evidence="2">Uncharacterized protein</fullName>
    </submittedName>
</protein>
<dbReference type="RefSeq" id="WP_345473758.1">
    <property type="nucleotide sequence ID" value="NZ_BAABHF010000050.1"/>
</dbReference>
<name>A0ABP8R0L5_9ACTN</name>
<evidence type="ECO:0000313" key="2">
    <source>
        <dbReference type="EMBL" id="GAA4514998.1"/>
    </source>
</evidence>
<proteinExistence type="predicted"/>
<gene>
    <name evidence="2" type="ORF">GCM10023191_084270</name>
</gene>
<dbReference type="Proteomes" id="UP001500503">
    <property type="component" value="Unassembled WGS sequence"/>
</dbReference>
<comment type="caution">
    <text evidence="2">The sequence shown here is derived from an EMBL/GenBank/DDBJ whole genome shotgun (WGS) entry which is preliminary data.</text>
</comment>
<organism evidence="2 3">
    <name type="scientific">Actinoallomurus oryzae</name>
    <dbReference type="NCBI Taxonomy" id="502180"/>
    <lineage>
        <taxon>Bacteria</taxon>
        <taxon>Bacillati</taxon>
        <taxon>Actinomycetota</taxon>
        <taxon>Actinomycetes</taxon>
        <taxon>Streptosporangiales</taxon>
        <taxon>Thermomonosporaceae</taxon>
        <taxon>Actinoallomurus</taxon>
    </lineage>
</organism>
<feature type="region of interest" description="Disordered" evidence="1">
    <location>
        <begin position="276"/>
        <end position="329"/>
    </location>
</feature>
<reference evidence="3" key="1">
    <citation type="journal article" date="2019" name="Int. J. Syst. Evol. Microbiol.">
        <title>The Global Catalogue of Microorganisms (GCM) 10K type strain sequencing project: providing services to taxonomists for standard genome sequencing and annotation.</title>
        <authorList>
            <consortium name="The Broad Institute Genomics Platform"/>
            <consortium name="The Broad Institute Genome Sequencing Center for Infectious Disease"/>
            <person name="Wu L."/>
            <person name="Ma J."/>
        </authorList>
    </citation>
    <scope>NUCLEOTIDE SEQUENCE [LARGE SCALE GENOMIC DNA]</scope>
    <source>
        <strain evidence="3">JCM 17933</strain>
    </source>
</reference>
<evidence type="ECO:0000256" key="1">
    <source>
        <dbReference type="SAM" id="MobiDB-lite"/>
    </source>
</evidence>